<organism evidence="3 4">
    <name type="scientific">Cellulomonas cellasea DSM 20118</name>
    <dbReference type="NCBI Taxonomy" id="1408250"/>
    <lineage>
        <taxon>Bacteria</taxon>
        <taxon>Bacillati</taxon>
        <taxon>Actinomycetota</taxon>
        <taxon>Actinomycetes</taxon>
        <taxon>Micrococcales</taxon>
        <taxon>Cellulomonadaceae</taxon>
        <taxon>Cellulomonas</taxon>
    </lineage>
</organism>
<gene>
    <name evidence="3" type="ORF">Q760_01600</name>
</gene>
<evidence type="ECO:0000256" key="1">
    <source>
        <dbReference type="SAM" id="MobiDB-lite"/>
    </source>
</evidence>
<dbReference type="EMBL" id="AXNT01000108">
    <property type="protein sequence ID" value="KGM01399.1"/>
    <property type="molecule type" value="Genomic_DNA"/>
</dbReference>
<keyword evidence="4" id="KW-1185">Reference proteome</keyword>
<dbReference type="Proteomes" id="UP000029833">
    <property type="component" value="Unassembled WGS sequence"/>
</dbReference>
<dbReference type="InterPro" id="IPR007742">
    <property type="entry name" value="NosD_dom"/>
</dbReference>
<dbReference type="InterPro" id="IPR011050">
    <property type="entry name" value="Pectin_lyase_fold/virulence"/>
</dbReference>
<dbReference type="AlphaFoldDB" id="A0A0A0B6G5"/>
<feature type="domain" description="Periplasmic copper-binding protein NosD beta helix" evidence="2">
    <location>
        <begin position="93"/>
        <end position="287"/>
    </location>
</feature>
<dbReference type="SUPFAM" id="SSF51126">
    <property type="entry name" value="Pectin lyase-like"/>
    <property type="match status" value="1"/>
</dbReference>
<evidence type="ECO:0000313" key="4">
    <source>
        <dbReference type="Proteomes" id="UP000029833"/>
    </source>
</evidence>
<evidence type="ECO:0000313" key="3">
    <source>
        <dbReference type="EMBL" id="KGM01399.1"/>
    </source>
</evidence>
<sequence length="358" mass="37091">MHLTTTAGLALALTLSLSPTPTPSPTTDPTPQQPACGATLTTDTTLTEDLVCASGDGLRLVGPITLDLGGHTVRGPGADGGTGILFDNATNQVVRNGTVERWGSGIKGWNEFPEGSVVATTLSELLVRENDDGVTGFTAELDITRSRFTDNTTGLRSALWTSARVDRSTFARNGFAVHSGAQVAITGSTFIDNDVALSATDGAVDVTSSRFARNTTTASEHGGDLILTDNTVTDSEVGVTGGLFGHTVLTSNTFRRNVVAVDVVDTMTLRRNDFVGNDTAVRAVDPNEVGAIADLDGDTFRRNGDAVYATAFARIANVTAVRNTGWGIYAPNAADGGGNVARGNGNEPQCVGVVCSAR</sequence>
<evidence type="ECO:0000259" key="2">
    <source>
        <dbReference type="Pfam" id="PF05048"/>
    </source>
</evidence>
<comment type="caution">
    <text evidence="3">The sequence shown here is derived from an EMBL/GenBank/DDBJ whole genome shotgun (WGS) entry which is preliminary data.</text>
</comment>
<dbReference type="Pfam" id="PF05048">
    <property type="entry name" value="NosD"/>
    <property type="match status" value="1"/>
</dbReference>
<name>A0A0A0B6G5_9CELL</name>
<accession>A0A0A0B6G5</accession>
<dbReference type="OrthoDB" id="4824168at2"/>
<dbReference type="STRING" id="1408250.Q760_01600"/>
<reference evidence="3 4" key="1">
    <citation type="submission" date="2013-10" db="EMBL/GenBank/DDBJ databases">
        <authorList>
            <person name="Wang G."/>
            <person name="Zhuang W."/>
        </authorList>
    </citation>
    <scope>NUCLEOTIDE SEQUENCE [LARGE SCALE GENOMIC DNA]</scope>
    <source>
        <strain evidence="3 4">DSM 20118</strain>
    </source>
</reference>
<proteinExistence type="predicted"/>
<feature type="region of interest" description="Disordered" evidence="1">
    <location>
        <begin position="16"/>
        <end position="36"/>
    </location>
</feature>
<dbReference type="RefSeq" id="WP_034632412.1">
    <property type="nucleotide sequence ID" value="NZ_AXNT01000108.1"/>
</dbReference>
<feature type="compositionally biased region" description="Pro residues" evidence="1">
    <location>
        <begin position="20"/>
        <end position="32"/>
    </location>
</feature>
<protein>
    <recommendedName>
        <fullName evidence="2">Periplasmic copper-binding protein NosD beta helix domain-containing protein</fullName>
    </recommendedName>
</protein>